<dbReference type="Proteomes" id="UP001457282">
    <property type="component" value="Unassembled WGS sequence"/>
</dbReference>
<comment type="caution">
    <text evidence="1">The sequence shown here is derived from an EMBL/GenBank/DDBJ whole genome shotgun (WGS) entry which is preliminary data.</text>
</comment>
<reference evidence="1 2" key="1">
    <citation type="journal article" date="2023" name="G3 (Bethesda)">
        <title>A chromosome-length genome assembly and annotation of blackberry (Rubus argutus, cv. 'Hillquist').</title>
        <authorList>
            <person name="Bruna T."/>
            <person name="Aryal R."/>
            <person name="Dudchenko O."/>
            <person name="Sargent D.J."/>
            <person name="Mead D."/>
            <person name="Buti M."/>
            <person name="Cavallini A."/>
            <person name="Hytonen T."/>
            <person name="Andres J."/>
            <person name="Pham M."/>
            <person name="Weisz D."/>
            <person name="Mascagni F."/>
            <person name="Usai G."/>
            <person name="Natali L."/>
            <person name="Bassil N."/>
            <person name="Fernandez G.E."/>
            <person name="Lomsadze A."/>
            <person name="Armour M."/>
            <person name="Olukolu B."/>
            <person name="Poorten T."/>
            <person name="Britton C."/>
            <person name="Davik J."/>
            <person name="Ashrafi H."/>
            <person name="Aiden E.L."/>
            <person name="Borodovsky M."/>
            <person name="Worthington M."/>
        </authorList>
    </citation>
    <scope>NUCLEOTIDE SEQUENCE [LARGE SCALE GENOMIC DNA]</scope>
    <source>
        <strain evidence="1">PI 553951</strain>
    </source>
</reference>
<organism evidence="1 2">
    <name type="scientific">Rubus argutus</name>
    <name type="common">Southern blackberry</name>
    <dbReference type="NCBI Taxonomy" id="59490"/>
    <lineage>
        <taxon>Eukaryota</taxon>
        <taxon>Viridiplantae</taxon>
        <taxon>Streptophyta</taxon>
        <taxon>Embryophyta</taxon>
        <taxon>Tracheophyta</taxon>
        <taxon>Spermatophyta</taxon>
        <taxon>Magnoliopsida</taxon>
        <taxon>eudicotyledons</taxon>
        <taxon>Gunneridae</taxon>
        <taxon>Pentapetalae</taxon>
        <taxon>rosids</taxon>
        <taxon>fabids</taxon>
        <taxon>Rosales</taxon>
        <taxon>Rosaceae</taxon>
        <taxon>Rosoideae</taxon>
        <taxon>Rosoideae incertae sedis</taxon>
        <taxon>Rubus</taxon>
    </lineage>
</organism>
<evidence type="ECO:0000313" key="2">
    <source>
        <dbReference type="Proteomes" id="UP001457282"/>
    </source>
</evidence>
<gene>
    <name evidence="1" type="ORF">M0R45_035169</name>
</gene>
<dbReference type="PANTHER" id="PTHR31973:SF187">
    <property type="entry name" value="MUTATOR TRANSPOSASE MUDRA PROTEIN"/>
    <property type="match status" value="1"/>
</dbReference>
<evidence type="ECO:0000313" key="1">
    <source>
        <dbReference type="EMBL" id="KAK9911248.1"/>
    </source>
</evidence>
<protein>
    <submittedName>
        <fullName evidence="1">Uncharacterized protein</fullName>
    </submittedName>
</protein>
<dbReference type="EMBL" id="JBEDUW010000007">
    <property type="protein sequence ID" value="KAK9911248.1"/>
    <property type="molecule type" value="Genomic_DNA"/>
</dbReference>
<dbReference type="AlphaFoldDB" id="A0AAW1VS93"/>
<dbReference type="PANTHER" id="PTHR31973">
    <property type="entry name" value="POLYPROTEIN, PUTATIVE-RELATED"/>
    <property type="match status" value="1"/>
</dbReference>
<sequence>MKVPIKLLILRYATDVEEEERNENVLHGASYSDDETVKTRFLEFKLSVKCKALKDKLWECVRATTVQEFGRKMDEMNLSKEAFDWLAQKPPGQWSKSHFNTIPICDMLLNNICESFNAQLIPARSKPILTGMEMIRTLLMKMIQVRRDGMRKYIKKICPIPRE</sequence>
<name>A0AAW1VS93_RUBAR</name>
<keyword evidence="2" id="KW-1185">Reference proteome</keyword>
<proteinExistence type="predicted"/>
<accession>A0AAW1VS93</accession>